<evidence type="ECO:0000256" key="1">
    <source>
        <dbReference type="SAM" id="MobiDB-lite"/>
    </source>
</evidence>
<evidence type="ECO:0000313" key="2">
    <source>
        <dbReference type="EMBL" id="KAK7493892.1"/>
    </source>
</evidence>
<feature type="region of interest" description="Disordered" evidence="1">
    <location>
        <begin position="99"/>
        <end position="120"/>
    </location>
</feature>
<dbReference type="EMBL" id="JACVVK020000088">
    <property type="protein sequence ID" value="KAK7493892.1"/>
    <property type="molecule type" value="Genomic_DNA"/>
</dbReference>
<protein>
    <submittedName>
        <fullName evidence="2">Uncharacterized protein</fullName>
    </submittedName>
</protein>
<dbReference type="Proteomes" id="UP001519460">
    <property type="component" value="Unassembled WGS sequence"/>
</dbReference>
<name>A0ABD0L3A3_9CAEN</name>
<keyword evidence="3" id="KW-1185">Reference proteome</keyword>
<dbReference type="AlphaFoldDB" id="A0ABD0L3A3"/>
<organism evidence="2 3">
    <name type="scientific">Batillaria attramentaria</name>
    <dbReference type="NCBI Taxonomy" id="370345"/>
    <lineage>
        <taxon>Eukaryota</taxon>
        <taxon>Metazoa</taxon>
        <taxon>Spiralia</taxon>
        <taxon>Lophotrochozoa</taxon>
        <taxon>Mollusca</taxon>
        <taxon>Gastropoda</taxon>
        <taxon>Caenogastropoda</taxon>
        <taxon>Sorbeoconcha</taxon>
        <taxon>Cerithioidea</taxon>
        <taxon>Batillariidae</taxon>
        <taxon>Batillaria</taxon>
    </lineage>
</organism>
<gene>
    <name evidence="2" type="ORF">BaRGS_00014774</name>
</gene>
<evidence type="ECO:0000313" key="3">
    <source>
        <dbReference type="Proteomes" id="UP001519460"/>
    </source>
</evidence>
<reference evidence="2 3" key="1">
    <citation type="journal article" date="2023" name="Sci. Data">
        <title>Genome assembly of the Korean intertidal mud-creeper Batillaria attramentaria.</title>
        <authorList>
            <person name="Patra A.K."/>
            <person name="Ho P.T."/>
            <person name="Jun S."/>
            <person name="Lee S.J."/>
            <person name="Kim Y."/>
            <person name="Won Y.J."/>
        </authorList>
    </citation>
    <scope>NUCLEOTIDE SEQUENCE [LARGE SCALE GENOMIC DNA]</scope>
    <source>
        <strain evidence="2">Wonlab-2016</strain>
    </source>
</reference>
<accession>A0ABD0L3A3</accession>
<comment type="caution">
    <text evidence="2">The sequence shown here is derived from an EMBL/GenBank/DDBJ whole genome shotgun (WGS) entry which is preliminary data.</text>
</comment>
<sequence length="120" mass="13834">MQRQAVAYQKRAADKTSKAIQKWDVFCVLATVQTDLIQLRSSFIPIRDPSRLLPVLRKREQAIPPCLESKSVELKIGYTENFSSRFLRNILTSHPFPLPRPTTFRASRSEEPEIKYGSNQ</sequence>
<proteinExistence type="predicted"/>